<dbReference type="EMBL" id="UINC01225420">
    <property type="protein sequence ID" value="SVE55482.1"/>
    <property type="molecule type" value="Genomic_DNA"/>
</dbReference>
<evidence type="ECO:0000313" key="2">
    <source>
        <dbReference type="EMBL" id="SVE55482.1"/>
    </source>
</evidence>
<evidence type="ECO:0000259" key="1">
    <source>
        <dbReference type="Pfam" id="PF00534"/>
    </source>
</evidence>
<gene>
    <name evidence="2" type="ORF">METZ01_LOCUS508336</name>
</gene>
<name>A0A383EF36_9ZZZZ</name>
<dbReference type="Pfam" id="PF00534">
    <property type="entry name" value="Glycos_transf_1"/>
    <property type="match status" value="1"/>
</dbReference>
<proteinExistence type="predicted"/>
<accession>A0A383EF36</accession>
<dbReference type="InterPro" id="IPR001296">
    <property type="entry name" value="Glyco_trans_1"/>
</dbReference>
<dbReference type="Gene3D" id="3.40.50.2000">
    <property type="entry name" value="Glycogen Phosphorylase B"/>
    <property type="match status" value="1"/>
</dbReference>
<dbReference type="SUPFAM" id="SSF53756">
    <property type="entry name" value="UDP-Glycosyltransferase/glycogen phosphorylase"/>
    <property type="match status" value="1"/>
</dbReference>
<feature type="domain" description="Glycosyl transferase family 1" evidence="1">
    <location>
        <begin position="2"/>
        <end position="73"/>
    </location>
</feature>
<dbReference type="PANTHER" id="PTHR12526">
    <property type="entry name" value="GLYCOSYLTRANSFERASE"/>
    <property type="match status" value="1"/>
</dbReference>
<reference evidence="2" key="1">
    <citation type="submission" date="2018-05" db="EMBL/GenBank/DDBJ databases">
        <authorList>
            <person name="Lanie J.A."/>
            <person name="Ng W.-L."/>
            <person name="Kazmierczak K.M."/>
            <person name="Andrzejewski T.M."/>
            <person name="Davidsen T.M."/>
            <person name="Wayne K.J."/>
            <person name="Tettelin H."/>
            <person name="Glass J.I."/>
            <person name="Rusch D."/>
            <person name="Podicherti R."/>
            <person name="Tsui H.-C.T."/>
            <person name="Winkler M.E."/>
        </authorList>
    </citation>
    <scope>NUCLEOTIDE SEQUENCE</scope>
</reference>
<dbReference type="AlphaFoldDB" id="A0A383EF36"/>
<sequence>QYMSHAKVFVLCSRWEGLPTVLIEALACGANVISTNCPSGPAEILENGRWGTLIPVEDDDSLAKSLIDSLTSSPQDFSSAPWSRFCSSKSIDQYDKLLESLDVI</sequence>
<protein>
    <recommendedName>
        <fullName evidence="1">Glycosyl transferase family 1 domain-containing protein</fullName>
    </recommendedName>
</protein>
<dbReference type="GO" id="GO:0016757">
    <property type="term" value="F:glycosyltransferase activity"/>
    <property type="evidence" value="ECO:0007669"/>
    <property type="project" value="InterPro"/>
</dbReference>
<feature type="non-terminal residue" evidence="2">
    <location>
        <position position="1"/>
    </location>
</feature>
<organism evidence="2">
    <name type="scientific">marine metagenome</name>
    <dbReference type="NCBI Taxonomy" id="408172"/>
    <lineage>
        <taxon>unclassified sequences</taxon>
        <taxon>metagenomes</taxon>
        <taxon>ecological metagenomes</taxon>
    </lineage>
</organism>